<dbReference type="AlphaFoldDB" id="A0A7S8C395"/>
<reference evidence="2 3" key="1">
    <citation type="submission" date="2020-06" db="EMBL/GenBank/DDBJ databases">
        <title>Genome sequence of 2 isolates from Red Sea Mangroves.</title>
        <authorList>
            <person name="Sefrji F."/>
            <person name="Michoud G."/>
            <person name="Merlino G."/>
            <person name="Daffonchio D."/>
        </authorList>
    </citation>
    <scope>NUCLEOTIDE SEQUENCE [LARGE SCALE GENOMIC DNA]</scope>
    <source>
        <strain evidence="2 3">R1DC25</strain>
    </source>
</reference>
<evidence type="ECO:0000256" key="1">
    <source>
        <dbReference type="SAM" id="MobiDB-lite"/>
    </source>
</evidence>
<dbReference type="InterPro" id="IPR029021">
    <property type="entry name" value="Prot-tyrosine_phosphatase-like"/>
</dbReference>
<organism evidence="2 3">
    <name type="scientific">Kaustia mangrovi</name>
    <dbReference type="NCBI Taxonomy" id="2593653"/>
    <lineage>
        <taxon>Bacteria</taxon>
        <taxon>Pseudomonadati</taxon>
        <taxon>Pseudomonadota</taxon>
        <taxon>Alphaproteobacteria</taxon>
        <taxon>Hyphomicrobiales</taxon>
        <taxon>Parvibaculaceae</taxon>
        <taxon>Kaustia</taxon>
    </lineage>
</organism>
<dbReference type="EMBL" id="CP058214">
    <property type="protein sequence ID" value="QPC42517.1"/>
    <property type="molecule type" value="Genomic_DNA"/>
</dbReference>
<protein>
    <recommendedName>
        <fullName evidence="4">Tyrosine specific protein phosphatases domain-containing protein</fullName>
    </recommendedName>
</protein>
<name>A0A7S8C395_9HYPH</name>
<dbReference type="SUPFAM" id="SSF52799">
    <property type="entry name" value="(Phosphotyrosine protein) phosphatases II"/>
    <property type="match status" value="1"/>
</dbReference>
<feature type="region of interest" description="Disordered" evidence="1">
    <location>
        <begin position="265"/>
        <end position="295"/>
    </location>
</feature>
<dbReference type="RefSeq" id="WP_213163752.1">
    <property type="nucleotide sequence ID" value="NZ_CP058214.1"/>
</dbReference>
<dbReference type="KEGG" id="kmn:HW532_07230"/>
<evidence type="ECO:0000313" key="3">
    <source>
        <dbReference type="Proteomes" id="UP000593594"/>
    </source>
</evidence>
<evidence type="ECO:0008006" key="4">
    <source>
        <dbReference type="Google" id="ProtNLM"/>
    </source>
</evidence>
<proteinExistence type="predicted"/>
<dbReference type="Proteomes" id="UP000593594">
    <property type="component" value="Chromosome"/>
</dbReference>
<gene>
    <name evidence="2" type="ORF">HW532_07230</name>
</gene>
<keyword evidence="3" id="KW-1185">Reference proteome</keyword>
<dbReference type="Gene3D" id="3.90.190.10">
    <property type="entry name" value="Protein tyrosine phosphatase superfamily"/>
    <property type="match status" value="1"/>
</dbReference>
<accession>A0A7S8C395</accession>
<sequence length="439" mass="48700">MFGEHSPGPSRRMGAPAAMQDVRSELERYRVSLAPPMQGRLESSGLINYRGDKVARVRCGDGHVNCYVKPRHRSAGRDVYEVMERKGGGMTPLSLPLLVERRAGRTDWEVVPGRPDAPPKWEIPERWKSKTEGDNFINWKTVNDSPADALAVIKGVNAKSAYDREPAKFKMVSDPNDPGNPGKRISVWTYSGNRVELSDGTETPAHQVTFFDKDLGIAGPRLTFLGKTAAQRPADSAVDRTMRLISEQDVVLFAELRRDDEIADTGTVWPAPGETVSSQAGSIRAGGEGTAGQHRYRDFTFTPHDDPGKARPLRVLYIPVEDGQALSANELEDIVPTIDAQLSQMRQDRPDGRLYMSCAHGHGRTGTVYQAMAGRLAHDQGRLNDYTLQSVYTDVVYQGLRERGHKFIEEAEQRRAVYDYMVRLVDADRARADPEAGPA</sequence>
<evidence type="ECO:0000313" key="2">
    <source>
        <dbReference type="EMBL" id="QPC42517.1"/>
    </source>
</evidence>